<protein>
    <submittedName>
        <fullName evidence="1">Uncharacterized protein</fullName>
    </submittedName>
</protein>
<proteinExistence type="predicted"/>
<keyword evidence="4" id="KW-1185">Reference proteome</keyword>
<comment type="caution">
    <text evidence="1">The sequence shown here is derived from an EMBL/GenBank/DDBJ whole genome shotgun (WGS) entry which is preliminary data.</text>
</comment>
<dbReference type="EMBL" id="JYDS01001063">
    <property type="protein sequence ID" value="KRY99747.1"/>
    <property type="molecule type" value="Genomic_DNA"/>
</dbReference>
<gene>
    <name evidence="1" type="ORF">T4A_2915</name>
    <name evidence="2" type="ORF">T4B_13786</name>
</gene>
<evidence type="ECO:0000313" key="1">
    <source>
        <dbReference type="EMBL" id="KRY74230.1"/>
    </source>
</evidence>
<accession>A0A0V1EKF6</accession>
<sequence>MHKTTISGNAKHRKIRDQFIAQDWVRRNGNEFC</sequence>
<evidence type="ECO:0000313" key="3">
    <source>
        <dbReference type="Proteomes" id="UP000054632"/>
    </source>
</evidence>
<evidence type="ECO:0000313" key="4">
    <source>
        <dbReference type="Proteomes" id="UP000054805"/>
    </source>
</evidence>
<dbReference type="AlphaFoldDB" id="A0A0V1EKF6"/>
<reference evidence="3 4" key="1">
    <citation type="submission" date="2015-01" db="EMBL/GenBank/DDBJ databases">
        <title>Evolution of Trichinella species and genotypes.</title>
        <authorList>
            <person name="Korhonen P.K."/>
            <person name="Edoardo P."/>
            <person name="Giuseppe L.R."/>
            <person name="Gasser R.B."/>
        </authorList>
    </citation>
    <scope>NUCLEOTIDE SEQUENCE [LARGE SCALE GENOMIC DNA]</scope>
    <source>
        <strain evidence="1">ISS13</strain>
        <strain evidence="2">ISS588</strain>
    </source>
</reference>
<dbReference type="Proteomes" id="UP000054632">
    <property type="component" value="Unassembled WGS sequence"/>
</dbReference>
<organism evidence="1 3">
    <name type="scientific">Trichinella pseudospiralis</name>
    <name type="common">Parasitic roundworm</name>
    <dbReference type="NCBI Taxonomy" id="6337"/>
    <lineage>
        <taxon>Eukaryota</taxon>
        <taxon>Metazoa</taxon>
        <taxon>Ecdysozoa</taxon>
        <taxon>Nematoda</taxon>
        <taxon>Enoplea</taxon>
        <taxon>Dorylaimia</taxon>
        <taxon>Trichinellida</taxon>
        <taxon>Trichinellidae</taxon>
        <taxon>Trichinella</taxon>
    </lineage>
</organism>
<name>A0A0V1EKF6_TRIPS</name>
<evidence type="ECO:0000313" key="2">
    <source>
        <dbReference type="EMBL" id="KRY99747.1"/>
    </source>
</evidence>
<dbReference type="Proteomes" id="UP000054805">
    <property type="component" value="Unassembled WGS sequence"/>
</dbReference>
<dbReference type="EMBL" id="JYDR01000027">
    <property type="protein sequence ID" value="KRY74230.1"/>
    <property type="molecule type" value="Genomic_DNA"/>
</dbReference>